<reference evidence="1 2" key="1">
    <citation type="submission" date="2017-09" db="EMBL/GenBank/DDBJ databases">
        <title>Large-scale bioinformatics analysis of Bacillus genomes uncovers conserved roles of natural products in bacterial physiology.</title>
        <authorList>
            <consortium name="Agbiome Team Llc"/>
            <person name="Bleich R.M."/>
            <person name="Grubbs K.J."/>
            <person name="Santa Maria K.C."/>
            <person name="Allen S.E."/>
            <person name="Farag S."/>
            <person name="Shank E.A."/>
            <person name="Bowers A."/>
        </authorList>
    </citation>
    <scope>NUCLEOTIDE SEQUENCE [LARGE SCALE GENOMIC DNA]</scope>
    <source>
        <strain evidence="1 2">AFS053130</strain>
    </source>
</reference>
<comment type="caution">
    <text evidence="1">The sequence shown here is derived from an EMBL/GenBank/DDBJ whole genome shotgun (WGS) entry which is preliminary data.</text>
</comment>
<name>A0A2B9D2Q5_BACCE</name>
<accession>A0A2B9D2Q5</accession>
<proteinExistence type="predicted"/>
<gene>
    <name evidence="1" type="ORF">CN958_32030</name>
</gene>
<dbReference type="Pfam" id="PF14284">
    <property type="entry name" value="PcfJ"/>
    <property type="match status" value="1"/>
</dbReference>
<protein>
    <recommendedName>
        <fullName evidence="3">PcfJ-like protein</fullName>
    </recommendedName>
</protein>
<dbReference type="InterPro" id="IPR025586">
    <property type="entry name" value="PcfJ"/>
</dbReference>
<evidence type="ECO:0000313" key="2">
    <source>
        <dbReference type="Proteomes" id="UP000222054"/>
    </source>
</evidence>
<dbReference type="AlphaFoldDB" id="A0A2B9D2Q5"/>
<organism evidence="1 2">
    <name type="scientific">Bacillus cereus</name>
    <dbReference type="NCBI Taxonomy" id="1396"/>
    <lineage>
        <taxon>Bacteria</taxon>
        <taxon>Bacillati</taxon>
        <taxon>Bacillota</taxon>
        <taxon>Bacilli</taxon>
        <taxon>Bacillales</taxon>
        <taxon>Bacillaceae</taxon>
        <taxon>Bacillus</taxon>
        <taxon>Bacillus cereus group</taxon>
    </lineage>
</organism>
<evidence type="ECO:0008006" key="3">
    <source>
        <dbReference type="Google" id="ProtNLM"/>
    </source>
</evidence>
<evidence type="ECO:0000313" key="1">
    <source>
        <dbReference type="EMBL" id="PGM86958.1"/>
    </source>
</evidence>
<dbReference type="EMBL" id="NUHO01000273">
    <property type="protein sequence ID" value="PGM86958.1"/>
    <property type="molecule type" value="Genomic_DNA"/>
</dbReference>
<sequence>MVEKIICKNPFKESFYMESYDVFSEETEKVSLVYCKECKQFSPAYIRIFQEKYKYYCSVCKKRTNRKYERATYISPIYTKVFDETNKITYSCAFYHHLLKFDFEKKKMRKISAIYRYNITHNKQTKQTYLIRKSQNPKENRIANITFGACSFTWKFVSEHVQYIEQTEAYQDFLQVILPTWFSEHTKLSVMQFPILLRYPQLMLLPLKLTEYSTFRFRVRDNKYKRERLAQLPYKQSALVEWLFDKKVSKKERNLLFENPRVWVLYKHIVHLIENGDVKQYMLENLARISEVINSHNLPIEDLIGQLHPNYLQEFERMKQHFKSEKRFAKAIIQQVKRNDEDCVFDYMRDIARMMEMLQEEMPTYEVPKLYDLEKLHDVLASDLNKVEYAYEEIGYEKEERLKLETETSEYRFLLATSNHHLLEVGTKLNICVGSYAQEAINKDLYIVVMEEKKQEQVTHCLEFHCKGRGRQWSLVQAKGKYNDVPSEEISRILIDYCTERNIQIATHDIDSENVLELTS</sequence>
<dbReference type="Proteomes" id="UP000222054">
    <property type="component" value="Unassembled WGS sequence"/>
</dbReference>